<keyword evidence="1" id="KW-1133">Transmembrane helix</keyword>
<dbReference type="InterPro" id="IPR005325">
    <property type="entry name" value="DUF308_memb"/>
</dbReference>
<feature type="transmembrane region" description="Helical" evidence="1">
    <location>
        <begin position="110"/>
        <end position="130"/>
    </location>
</feature>
<keyword evidence="1" id="KW-0812">Transmembrane</keyword>
<feature type="transmembrane region" description="Helical" evidence="1">
    <location>
        <begin position="142"/>
        <end position="160"/>
    </location>
</feature>
<dbReference type="InterPro" id="IPR052712">
    <property type="entry name" value="Acid_resist_chaperone_HdeD"/>
</dbReference>
<proteinExistence type="predicted"/>
<dbReference type="PANTHER" id="PTHR34989">
    <property type="entry name" value="PROTEIN HDED"/>
    <property type="match status" value="1"/>
</dbReference>
<feature type="transmembrane region" description="Helical" evidence="1">
    <location>
        <begin position="85"/>
        <end position="104"/>
    </location>
</feature>
<dbReference type="Pfam" id="PF03729">
    <property type="entry name" value="DUF308"/>
    <property type="match status" value="2"/>
</dbReference>
<gene>
    <name evidence="2" type="ORF">KL86DPRO_10509</name>
</gene>
<dbReference type="AlphaFoldDB" id="A0A212J1F1"/>
<sequence>MQGSTLSSKPDAFGLASTFNYQVCREWGWVAFRGVLAIVFGVLAFFWPLATIMTLALFWGAFMFMDGVGAGITGWRLYRRGVRWWPYLAFAVIGVLAGLVTLVMPGVTAIALVYVIAFWAMLGGVSQIAAAFRLRKEIQGEWLLALAGAVSVLFGLLLAFRPLPEGVVAISWMIGAYALMIGVLNIMLALKLRGKGRECATVH</sequence>
<keyword evidence="1" id="KW-0472">Membrane</keyword>
<dbReference type="PANTHER" id="PTHR34989:SF1">
    <property type="entry name" value="PROTEIN HDED"/>
    <property type="match status" value="1"/>
</dbReference>
<dbReference type="EMBL" id="FLUQ01000001">
    <property type="protein sequence ID" value="SBV93298.1"/>
    <property type="molecule type" value="Genomic_DNA"/>
</dbReference>
<dbReference type="GO" id="GO:0005886">
    <property type="term" value="C:plasma membrane"/>
    <property type="evidence" value="ECO:0007669"/>
    <property type="project" value="TreeGrafter"/>
</dbReference>
<accession>A0A212J1F1</accession>
<organism evidence="2">
    <name type="scientific">uncultured delta proteobacterium</name>
    <dbReference type="NCBI Taxonomy" id="34034"/>
    <lineage>
        <taxon>Bacteria</taxon>
        <taxon>Deltaproteobacteria</taxon>
        <taxon>environmental samples</taxon>
    </lineage>
</organism>
<protein>
    <submittedName>
        <fullName evidence="2">Putative membrane protein</fullName>
    </submittedName>
</protein>
<evidence type="ECO:0000256" key="1">
    <source>
        <dbReference type="SAM" id="Phobius"/>
    </source>
</evidence>
<reference evidence="2" key="1">
    <citation type="submission" date="2016-04" db="EMBL/GenBank/DDBJ databases">
        <authorList>
            <person name="Evans L.H."/>
            <person name="Alamgir A."/>
            <person name="Owens N."/>
            <person name="Weber N.D."/>
            <person name="Virtaneva K."/>
            <person name="Barbian K."/>
            <person name="Babar A."/>
            <person name="Rosenke K."/>
        </authorList>
    </citation>
    <scope>NUCLEOTIDE SEQUENCE</scope>
    <source>
        <strain evidence="2">86</strain>
    </source>
</reference>
<evidence type="ECO:0000313" key="2">
    <source>
        <dbReference type="EMBL" id="SBV93298.1"/>
    </source>
</evidence>
<feature type="transmembrane region" description="Helical" evidence="1">
    <location>
        <begin position="30"/>
        <end position="50"/>
    </location>
</feature>
<feature type="transmembrane region" description="Helical" evidence="1">
    <location>
        <begin position="166"/>
        <end position="188"/>
    </location>
</feature>
<name>A0A212J1F1_9DELT</name>
<feature type="transmembrane region" description="Helical" evidence="1">
    <location>
        <begin position="56"/>
        <end position="78"/>
    </location>
</feature>